<dbReference type="OrthoDB" id="195843at2759"/>
<evidence type="ECO:0000313" key="3">
    <source>
        <dbReference type="Proteomes" id="UP001165065"/>
    </source>
</evidence>
<evidence type="ECO:0000313" key="2">
    <source>
        <dbReference type="EMBL" id="GMI33603.1"/>
    </source>
</evidence>
<dbReference type="PANTHER" id="PTHR22028:SF4">
    <property type="entry name" value="PROTEIN SFI1 HOMOLOG"/>
    <property type="match status" value="1"/>
</dbReference>
<organism evidence="2 3">
    <name type="scientific">Triparma columacea</name>
    <dbReference type="NCBI Taxonomy" id="722753"/>
    <lineage>
        <taxon>Eukaryota</taxon>
        <taxon>Sar</taxon>
        <taxon>Stramenopiles</taxon>
        <taxon>Ochrophyta</taxon>
        <taxon>Bolidophyceae</taxon>
        <taxon>Parmales</taxon>
        <taxon>Triparmaceae</taxon>
        <taxon>Triparma</taxon>
    </lineage>
</organism>
<dbReference type="GO" id="GO:0019902">
    <property type="term" value="F:phosphatase binding"/>
    <property type="evidence" value="ECO:0007669"/>
    <property type="project" value="TreeGrafter"/>
</dbReference>
<gene>
    <name evidence="2" type="ORF">TrCOL_g8222</name>
</gene>
<proteinExistence type="predicted"/>
<feature type="compositionally biased region" description="Polar residues" evidence="1">
    <location>
        <begin position="242"/>
        <end position="261"/>
    </location>
</feature>
<dbReference type="EMBL" id="BRYA01000831">
    <property type="protein sequence ID" value="GMI33603.1"/>
    <property type="molecule type" value="Genomic_DNA"/>
</dbReference>
<comment type="caution">
    <text evidence="2">The sequence shown here is derived from an EMBL/GenBank/DDBJ whole genome shotgun (WGS) entry which is preliminary data.</text>
</comment>
<keyword evidence="3" id="KW-1185">Reference proteome</keyword>
<dbReference type="Proteomes" id="UP001165065">
    <property type="component" value="Unassembled WGS sequence"/>
</dbReference>
<accession>A0A9W7G654</accession>
<dbReference type="InterPro" id="IPR052270">
    <property type="entry name" value="CACF_protein"/>
</dbReference>
<name>A0A9W7G654_9STRA</name>
<protein>
    <recommendedName>
        <fullName evidence="4">Sfi1 spindle body domain-containing protein</fullName>
    </recommendedName>
</protein>
<evidence type="ECO:0008006" key="4">
    <source>
        <dbReference type="Google" id="ProtNLM"/>
    </source>
</evidence>
<dbReference type="PANTHER" id="PTHR22028">
    <property type="entry name" value="SFI1 SPINDLE BODY DOMAIN-CONTAINING PROTEIN-RELATED"/>
    <property type="match status" value="1"/>
</dbReference>
<feature type="compositionally biased region" description="Basic and acidic residues" evidence="1">
    <location>
        <begin position="226"/>
        <end position="241"/>
    </location>
</feature>
<sequence length="1769" mass="210186">MEDSFDIYDQISTWETLDHGRVTIKVPQHLAESKYPYHAHSNEEPYAIPSHHSRPMPRLMSVNPNNPSIHLQNMVQKNAQHEGPDPDEMLKVLRHKRDRLKQQSVNLSLLIGRHEHYSAIRDLKDENDATMLQLEGGREVRLMDVLAERDSLDRGVINQGTVEYYRGTKRNSIVVPMSTLERSVVFNLEKNEEYTDYEGQGVDCEVDNERYEDRYRDGDGNDDGNNDAHESFRYEESDTSRVRSTNPRVPSHHTSLSNGTVLNLPKNGDEALRQFLITRKATAFRKDAEFRTKTNVFGILKEHAHAKAKEQKALLQAIAHFQVSQSQRALRRWAVCAKDRARGKELRDKSRYFFRSKNTPRGFELWREYVEEKRKFEKASNLYRYNTITLHLGLWKVYRLDALQTRRNNLTAYAHSVMKLCHYSIRAWRRRVTYWNEKRSKQSKADNFLAKISIHRWRAFLAEERKIGIAHEKYLSTISQRSFNLWTDLVAEAHKFNLAAKFLDRKIVGNALGVWKEETLGSIKLRMADSHCAQTISWRSFKLWAAYVERRHEKHSRLNAGRQHHVYALKSKGITMLKYFILRRRETHSRHLISDFFYEDKLKRWAVKCLLDCHCDKNETRAKLKVADIHYSNNLARLALSRFTYYLSPSFTHFKSMNSTAVEHHTSLVLSKIFLEWVDYSRCCKRARELETMAMDFFTEGTKRYIFTEWTQFVSVSRRESEKRQMAIEFAAGGLAKWAFKMWLHSTAFSQRSRALHQRAAVFFVLGVLKRHFAIWVVSSAILKQERSADQYRKFILVRQAFDAMCDFVESKAEKVYLLRQADNHFATTSELRVLQKLQENTSKSLRSKRLVFKGHLHYSARLAKGAFQSLSNNVTERQNSRWLNEDADSFFVQKAQRKFLDHLASIFGAQKQSRLLLLLADRHRNRFLSRKALELLKTESTNRKRMRRNKTVSNFFRVNRLSSIFFKAWNTYYQECKRRESLLQRLYVAFQFNTLEGIFHRWCKFHEAHTSAKRMFPRWKKFASERRRIRRAARWWSNGLIARTFETWQLYIVTLRQTKKALALLQMGMTQKTFIAWKNYAAINKRRRVQSRDKSANFWATRSKRRALFVLHEFAVKRGIIKKQLLRAMNWVQGNVITKMWFNWVRFVQEQKDFKRAVNMWRMRSAKMCYWAWVNYVHLKKEKRELKGVGDDMYVEIMKRRGMRKMKLLISDEYKLKMKLLKTAVRFMQGNIVAKMMMFWKDFVVTQKNLRRAVGLFQNGLLMRCFRKLVVYWQERLRGYRAKEAAEEHLAASRLRSGFALLFELISPERKAYKRHITKAIAWFRDASKVKAYTLWVTYVKDIKRMRQALSIFQNGLLMRCFVKLRRHKDARFYKKEAAARGDALFRENALRKGLRKLSLSTKEKAMVRRKIASSMSWFVNSTLKRCFIIWTGVVEFNKKLRFAISIFNQSCVVRVWFAWKLFVVTRVKGKKGKRKGDDHWRTSALKRALNRLVGNTEESLKTRRLILKARHWFVDIVLYKTFQLWTAFVTDSRGLRKALSMLSNTRLLKYFAIWRTFVIDAVNERKALINAVRIWNFMLEGKSFRSWKLYLIIKVEKRESRAAGDRHWYAKCSQRFLLKLFENAIHKKKLRKAFQIFHHHTCWKVFNAWRFWKNCKIEKRKAYEDAEEHYTSHLVRRGLRRLQGWNQKAKYNSFVGGIADEHYYNRTVANCFAVLADGRNMSKGHGELATNTHRNASLKKVFARWCYLVEGRYMDKLQGRMSDYVVV</sequence>
<evidence type="ECO:0000256" key="1">
    <source>
        <dbReference type="SAM" id="MobiDB-lite"/>
    </source>
</evidence>
<feature type="region of interest" description="Disordered" evidence="1">
    <location>
        <begin position="213"/>
        <end position="262"/>
    </location>
</feature>
<reference evidence="3" key="1">
    <citation type="journal article" date="2023" name="Commun. Biol.">
        <title>Genome analysis of Parmales, the sister group of diatoms, reveals the evolutionary specialization of diatoms from phago-mixotrophs to photoautotrophs.</title>
        <authorList>
            <person name="Ban H."/>
            <person name="Sato S."/>
            <person name="Yoshikawa S."/>
            <person name="Yamada K."/>
            <person name="Nakamura Y."/>
            <person name="Ichinomiya M."/>
            <person name="Sato N."/>
            <person name="Blanc-Mathieu R."/>
            <person name="Endo H."/>
            <person name="Kuwata A."/>
            <person name="Ogata H."/>
        </authorList>
    </citation>
    <scope>NUCLEOTIDE SEQUENCE [LARGE SCALE GENOMIC DNA]</scope>
</reference>